<protein>
    <submittedName>
        <fullName evidence="2">Uncharacterized protein</fullName>
    </submittedName>
</protein>
<proteinExistence type="predicted"/>
<keyword evidence="1" id="KW-0472">Membrane</keyword>
<gene>
    <name evidence="2" type="ORF">SK128_027145</name>
</gene>
<reference evidence="2 3" key="1">
    <citation type="submission" date="2023-11" db="EMBL/GenBank/DDBJ databases">
        <title>Halocaridina rubra genome assembly.</title>
        <authorList>
            <person name="Smith C."/>
        </authorList>
    </citation>
    <scope>NUCLEOTIDE SEQUENCE [LARGE SCALE GENOMIC DNA]</scope>
    <source>
        <strain evidence="2">EP-1</strain>
        <tissue evidence="2">Whole</tissue>
    </source>
</reference>
<evidence type="ECO:0000256" key="1">
    <source>
        <dbReference type="SAM" id="Phobius"/>
    </source>
</evidence>
<dbReference type="EMBL" id="JAXCGZ010009586">
    <property type="protein sequence ID" value="KAK7076658.1"/>
    <property type="molecule type" value="Genomic_DNA"/>
</dbReference>
<organism evidence="2 3">
    <name type="scientific">Halocaridina rubra</name>
    <name type="common">Hawaiian red shrimp</name>
    <dbReference type="NCBI Taxonomy" id="373956"/>
    <lineage>
        <taxon>Eukaryota</taxon>
        <taxon>Metazoa</taxon>
        <taxon>Ecdysozoa</taxon>
        <taxon>Arthropoda</taxon>
        <taxon>Crustacea</taxon>
        <taxon>Multicrustacea</taxon>
        <taxon>Malacostraca</taxon>
        <taxon>Eumalacostraca</taxon>
        <taxon>Eucarida</taxon>
        <taxon>Decapoda</taxon>
        <taxon>Pleocyemata</taxon>
        <taxon>Caridea</taxon>
        <taxon>Atyoidea</taxon>
        <taxon>Atyidae</taxon>
        <taxon>Halocaridina</taxon>
    </lineage>
</organism>
<keyword evidence="1" id="KW-0812">Transmembrane</keyword>
<evidence type="ECO:0000313" key="2">
    <source>
        <dbReference type="EMBL" id="KAK7076658.1"/>
    </source>
</evidence>
<accession>A0AAN9A6J8</accession>
<keyword evidence="1" id="KW-1133">Transmembrane helix</keyword>
<feature type="transmembrane region" description="Helical" evidence="1">
    <location>
        <begin position="224"/>
        <end position="245"/>
    </location>
</feature>
<evidence type="ECO:0000313" key="3">
    <source>
        <dbReference type="Proteomes" id="UP001381693"/>
    </source>
</evidence>
<dbReference type="AlphaFoldDB" id="A0AAN9A6J8"/>
<dbReference type="Proteomes" id="UP001381693">
    <property type="component" value="Unassembled WGS sequence"/>
</dbReference>
<keyword evidence="3" id="KW-1185">Reference proteome</keyword>
<comment type="caution">
    <text evidence="2">The sequence shown here is derived from an EMBL/GenBank/DDBJ whole genome shotgun (WGS) entry which is preliminary data.</text>
</comment>
<name>A0AAN9A6J8_HALRR</name>
<sequence>MKGPPKNASLAFRPAISNYSWVTLAVLLQDSNIVIYRTEDRENALVSQASLGSKVTATVSASDIQYVVFNCPAGCLMHDSTSPLIGRQLSIPVDGIALYIKQEEEAQNAFLQLGFTDVKGNLTTLKIDVTKHGASLWHKLTIVHNKEDHVNVTVFVDGKGKEVGKAYMMEDLLTVTILNSSSVLWSLHCYPENPTGQGGWNIDISRNASIAPEGKKAGAGIGEVLAWVLAAIALFIVMIMALLLCTKMGPREDTLGYGASVGVVTSFGKMVMQNEADREAEEDTEPDSPTLMMAPVVNINHRTPEEVDEDQVNSKEL</sequence>